<dbReference type="AlphaFoldDB" id="A0ABD0LK56"/>
<dbReference type="Proteomes" id="UP001519460">
    <property type="component" value="Unassembled WGS sequence"/>
</dbReference>
<accession>A0ABD0LK56</accession>
<evidence type="ECO:0000313" key="2">
    <source>
        <dbReference type="Proteomes" id="UP001519460"/>
    </source>
</evidence>
<name>A0ABD0LK56_9CAEN</name>
<keyword evidence="2" id="KW-1185">Reference proteome</keyword>
<comment type="caution">
    <text evidence="1">The sequence shown here is derived from an EMBL/GenBank/DDBJ whole genome shotgun (WGS) entry which is preliminary data.</text>
</comment>
<evidence type="ECO:0000313" key="1">
    <source>
        <dbReference type="EMBL" id="KAK7499671.1"/>
    </source>
</evidence>
<sequence length="157" mass="18472">MWAQVRLDMGKMQDLCECTLHVEKDMGTMRARCGQNVGKMWAELNAGRTHRIIERCGHNMDRTWTEHGLNVGRIWAEQMEYGNDVDRTWAEYEQYVGRQIADRPHKLQERCGHSIGWTRAEYEQDEGRIWAEQIERERCGQDMGKIRDGCGCYEETT</sequence>
<gene>
    <name evidence="1" type="ORF">BaRGS_00009012</name>
</gene>
<protein>
    <submittedName>
        <fullName evidence="1">Uncharacterized protein</fullName>
    </submittedName>
</protein>
<dbReference type="EMBL" id="JACVVK020000042">
    <property type="protein sequence ID" value="KAK7499671.1"/>
    <property type="molecule type" value="Genomic_DNA"/>
</dbReference>
<proteinExistence type="predicted"/>
<reference evidence="1 2" key="1">
    <citation type="journal article" date="2023" name="Sci. Data">
        <title>Genome assembly of the Korean intertidal mud-creeper Batillaria attramentaria.</title>
        <authorList>
            <person name="Patra A.K."/>
            <person name="Ho P.T."/>
            <person name="Jun S."/>
            <person name="Lee S.J."/>
            <person name="Kim Y."/>
            <person name="Won Y.J."/>
        </authorList>
    </citation>
    <scope>NUCLEOTIDE SEQUENCE [LARGE SCALE GENOMIC DNA]</scope>
    <source>
        <strain evidence="1">Wonlab-2016</strain>
    </source>
</reference>
<organism evidence="1 2">
    <name type="scientific">Batillaria attramentaria</name>
    <dbReference type="NCBI Taxonomy" id="370345"/>
    <lineage>
        <taxon>Eukaryota</taxon>
        <taxon>Metazoa</taxon>
        <taxon>Spiralia</taxon>
        <taxon>Lophotrochozoa</taxon>
        <taxon>Mollusca</taxon>
        <taxon>Gastropoda</taxon>
        <taxon>Caenogastropoda</taxon>
        <taxon>Sorbeoconcha</taxon>
        <taxon>Cerithioidea</taxon>
        <taxon>Batillariidae</taxon>
        <taxon>Batillaria</taxon>
    </lineage>
</organism>